<organism evidence="3 4">
    <name type="scientific">Musca domestica</name>
    <name type="common">House fly</name>
    <dbReference type="NCBI Taxonomy" id="7370"/>
    <lineage>
        <taxon>Eukaryota</taxon>
        <taxon>Metazoa</taxon>
        <taxon>Ecdysozoa</taxon>
        <taxon>Arthropoda</taxon>
        <taxon>Hexapoda</taxon>
        <taxon>Insecta</taxon>
        <taxon>Pterygota</taxon>
        <taxon>Neoptera</taxon>
        <taxon>Endopterygota</taxon>
        <taxon>Diptera</taxon>
        <taxon>Brachycera</taxon>
        <taxon>Muscomorpha</taxon>
        <taxon>Muscoidea</taxon>
        <taxon>Muscidae</taxon>
        <taxon>Musca</taxon>
    </lineage>
</organism>
<name>A0ABM3VGS8_MUSDO</name>
<sequence length="480" mass="53103">MARTRHQKLQQPRPHHGKGSGRQVLVNFWTPWIIAALLVAILGGQLAASAGVDALSNSISLNGNGNRLQQQELPGIEAATAEKQLSHHQNNDDNANDDNQNDDDEADVSIGREQLNYVMQKSKTQLLPNGDGHFEDDEDEGEDTDFRGNGFGYNLLRPQISMGSPLRSLNIVKRAPGGFVGMRGKKSTEGSNEDLSNVYSSSLAFPWQTIPDFDENAMNWEDYIQANAQRYKKAPSVFYGVRGKKFTLGGGIYPGGDAYRWQQFLQKLDEENVRHMIVDDFVDRLVNEPHTDTGALQQQNEMSKRAPTGFTGLRGKRPELTEAGADMSLELLGKRGLSNTFVGVRGKKDVSHQTFKRSPLAGGSERYFFDFWKKSSPNSGPGGKRQRFLDFGNKFVAVRGKKNSLNQNSYEMENLGNNIRWTYSPVFSPITPALNANGVVTTDGSSMRLMYGNTGKRAPNGFVGMRGKRPSSVADLFTAN</sequence>
<feature type="transmembrane region" description="Helical" evidence="2">
    <location>
        <begin position="24"/>
        <end position="48"/>
    </location>
</feature>
<keyword evidence="2" id="KW-1133">Transmembrane helix</keyword>
<reference evidence="4" key="1">
    <citation type="submission" date="2025-08" db="UniProtKB">
        <authorList>
            <consortium name="RefSeq"/>
        </authorList>
    </citation>
    <scope>IDENTIFICATION</scope>
    <source>
        <strain evidence="4">Aabys</strain>
        <tissue evidence="4">Whole body</tissue>
    </source>
</reference>
<feature type="region of interest" description="Disordered" evidence="1">
    <location>
        <begin position="83"/>
        <end position="105"/>
    </location>
</feature>
<keyword evidence="2" id="KW-0812">Transmembrane</keyword>
<protein>
    <submittedName>
        <fullName evidence="4">Tachykinins isoform X1</fullName>
    </submittedName>
</protein>
<gene>
    <name evidence="4" type="primary">LOC101891591</name>
</gene>
<dbReference type="GeneID" id="101891591"/>
<accession>A0ABM3VGS8</accession>
<proteinExistence type="predicted"/>
<evidence type="ECO:0000256" key="2">
    <source>
        <dbReference type="SAM" id="Phobius"/>
    </source>
</evidence>
<keyword evidence="3" id="KW-1185">Reference proteome</keyword>
<dbReference type="Proteomes" id="UP001652621">
    <property type="component" value="Unplaced"/>
</dbReference>
<feature type="region of interest" description="Disordered" evidence="1">
    <location>
        <begin position="1"/>
        <end position="21"/>
    </location>
</feature>
<feature type="compositionally biased region" description="Basic residues" evidence="1">
    <location>
        <begin position="1"/>
        <end position="19"/>
    </location>
</feature>
<keyword evidence="2" id="KW-0472">Membrane</keyword>
<evidence type="ECO:0000313" key="3">
    <source>
        <dbReference type="Proteomes" id="UP001652621"/>
    </source>
</evidence>
<feature type="compositionally biased region" description="Acidic residues" evidence="1">
    <location>
        <begin position="94"/>
        <end position="105"/>
    </location>
</feature>
<evidence type="ECO:0000256" key="1">
    <source>
        <dbReference type="SAM" id="MobiDB-lite"/>
    </source>
</evidence>
<evidence type="ECO:0000313" key="4">
    <source>
        <dbReference type="RefSeq" id="XP_058985005.1"/>
    </source>
</evidence>
<dbReference type="RefSeq" id="XP_058985005.1">
    <property type="nucleotide sequence ID" value="XM_059129022.1"/>
</dbReference>